<comment type="caution">
    <text evidence="2">The sequence shown here is derived from an EMBL/GenBank/DDBJ whole genome shotgun (WGS) entry which is preliminary data.</text>
</comment>
<dbReference type="Gene3D" id="3.10.180.10">
    <property type="entry name" value="2,3-Dihydroxybiphenyl 1,2-Dioxygenase, domain 1"/>
    <property type="match status" value="1"/>
</dbReference>
<dbReference type="InterPro" id="IPR029068">
    <property type="entry name" value="Glyas_Bleomycin-R_OHBP_Dase"/>
</dbReference>
<dbReference type="InterPro" id="IPR004360">
    <property type="entry name" value="Glyas_Fos-R_dOase_dom"/>
</dbReference>
<protein>
    <submittedName>
        <fullName evidence="2">PhnB protein</fullName>
    </submittedName>
</protein>
<sequence>MSIQTTPHLNFRGTARTALEFYQSIFGGHLTVVTYGSLGMPQDAPGADKVVFGQLESAPGFRVMAYDIPGEDSPEIDHTAGSTRRENGITITDRSFFLSVRGETLEEVTSCWERLAADAVIVEPLAASAWTLGFGMLTDRFGVTWVIDVATPTAG</sequence>
<dbReference type="PANTHER" id="PTHR33990">
    <property type="entry name" value="PROTEIN YJDN-RELATED"/>
    <property type="match status" value="1"/>
</dbReference>
<evidence type="ECO:0000313" key="2">
    <source>
        <dbReference type="EMBL" id="PRZ15590.1"/>
    </source>
</evidence>
<evidence type="ECO:0000259" key="1">
    <source>
        <dbReference type="Pfam" id="PF00903"/>
    </source>
</evidence>
<dbReference type="OrthoDB" id="9795306at2"/>
<gene>
    <name evidence="2" type="ORF">BCL67_10850</name>
</gene>
<dbReference type="EMBL" id="PVTY01000008">
    <property type="protein sequence ID" value="PRZ15590.1"/>
    <property type="molecule type" value="Genomic_DNA"/>
</dbReference>
<feature type="domain" description="Glyoxalase/fosfomycin resistance/dioxygenase" evidence="1">
    <location>
        <begin position="13"/>
        <end position="146"/>
    </location>
</feature>
<evidence type="ECO:0000313" key="3">
    <source>
        <dbReference type="Proteomes" id="UP000238217"/>
    </source>
</evidence>
<dbReference type="RefSeq" id="WP_106122891.1">
    <property type="nucleotide sequence ID" value="NZ_PVTY01000008.1"/>
</dbReference>
<dbReference type="SUPFAM" id="SSF54593">
    <property type="entry name" value="Glyoxalase/Bleomycin resistance protein/Dihydroxybiphenyl dioxygenase"/>
    <property type="match status" value="1"/>
</dbReference>
<name>A0A2T0YK82_9MICC</name>
<dbReference type="Proteomes" id="UP000238217">
    <property type="component" value="Unassembled WGS sequence"/>
</dbReference>
<dbReference type="AlphaFoldDB" id="A0A2T0YK82"/>
<dbReference type="InterPro" id="IPR028973">
    <property type="entry name" value="PhnB-like"/>
</dbReference>
<organism evidence="2 3">
    <name type="scientific">Nesterenkonia sandarakina</name>
    <dbReference type="NCBI Taxonomy" id="272918"/>
    <lineage>
        <taxon>Bacteria</taxon>
        <taxon>Bacillati</taxon>
        <taxon>Actinomycetota</taxon>
        <taxon>Actinomycetes</taxon>
        <taxon>Micrococcales</taxon>
        <taxon>Micrococcaceae</taxon>
        <taxon>Nesterenkonia</taxon>
    </lineage>
</organism>
<keyword evidence="3" id="KW-1185">Reference proteome</keyword>
<dbReference type="Pfam" id="PF00903">
    <property type="entry name" value="Glyoxalase"/>
    <property type="match status" value="1"/>
</dbReference>
<proteinExistence type="predicted"/>
<dbReference type="CDD" id="cd06588">
    <property type="entry name" value="PhnB_like"/>
    <property type="match status" value="1"/>
</dbReference>
<dbReference type="PANTHER" id="PTHR33990:SF1">
    <property type="entry name" value="PROTEIN YJDN"/>
    <property type="match status" value="1"/>
</dbReference>
<accession>A0A2T0YK82</accession>
<reference evidence="2 3" key="1">
    <citation type="submission" date="2018-03" db="EMBL/GenBank/DDBJ databases">
        <title>Comparative analysis of microorganisms from saline springs in Andes Mountain Range, Colombia.</title>
        <authorList>
            <person name="Rubin E."/>
        </authorList>
    </citation>
    <scope>NUCLEOTIDE SEQUENCE [LARGE SCALE GENOMIC DNA]</scope>
    <source>
        <strain evidence="2 3">CG 35</strain>
    </source>
</reference>